<gene>
    <name evidence="1" type="ORF">E1263_21030</name>
</gene>
<comment type="caution">
    <text evidence="1">The sequence shown here is derived from an EMBL/GenBank/DDBJ whole genome shotgun (WGS) entry which is preliminary data.</text>
</comment>
<dbReference type="NCBIfam" id="TIGR03847">
    <property type="entry name" value="conserved hypothetical protein"/>
    <property type="match status" value="1"/>
</dbReference>
<accession>A0A4R4ZMF6</accession>
<dbReference type="Pfam" id="PF11290">
    <property type="entry name" value="DUF3090"/>
    <property type="match status" value="1"/>
</dbReference>
<dbReference type="AlphaFoldDB" id="A0A4R4ZMF6"/>
<reference evidence="1 2" key="1">
    <citation type="submission" date="2019-03" db="EMBL/GenBank/DDBJ databases">
        <title>Draft genome sequences of novel Actinobacteria.</title>
        <authorList>
            <person name="Sahin N."/>
            <person name="Ay H."/>
            <person name="Saygin H."/>
        </authorList>
    </citation>
    <scope>NUCLEOTIDE SEQUENCE [LARGE SCALE GENOMIC DNA]</scope>
    <source>
        <strain evidence="1 2">JCM 13523</strain>
    </source>
</reference>
<evidence type="ECO:0000313" key="2">
    <source>
        <dbReference type="Proteomes" id="UP000295124"/>
    </source>
</evidence>
<name>A0A4R4ZMF6_9ACTN</name>
<dbReference type="Proteomes" id="UP000295124">
    <property type="component" value="Unassembled WGS sequence"/>
</dbReference>
<dbReference type="EMBL" id="SMKX01000060">
    <property type="protein sequence ID" value="TDD58042.1"/>
    <property type="molecule type" value="Genomic_DNA"/>
</dbReference>
<dbReference type="InterPro" id="IPR021441">
    <property type="entry name" value="DUF3090"/>
</dbReference>
<protein>
    <submittedName>
        <fullName evidence="1">DUF3090 family protein</fullName>
    </submittedName>
</protein>
<dbReference type="OrthoDB" id="156387at2"/>
<sequence length="193" mass="21397">MARVVHSYDEPERFVAGTVGEPGARTFFLQARAGVRLTSVACEKEQVMALAERLDVMLDEVARRFEREPLTPVGPDDTDPLDQPIEEDFRAGTMTLAWEADAERVVIEVFSVVTAEQVELEDEDPVAAVLESEDGEALTVRLTEQQARAFARRAVALVASGRPNCPFCGRPIDPEGHICPRANGYRRHLPDDH</sequence>
<dbReference type="RefSeq" id="WP_132169934.1">
    <property type="nucleotide sequence ID" value="NZ_SMKX01000060.1"/>
</dbReference>
<proteinExistence type="predicted"/>
<evidence type="ECO:0000313" key="1">
    <source>
        <dbReference type="EMBL" id="TDD58042.1"/>
    </source>
</evidence>
<organism evidence="1 2">
    <name type="scientific">Kribbella antibiotica</name>
    <dbReference type="NCBI Taxonomy" id="190195"/>
    <lineage>
        <taxon>Bacteria</taxon>
        <taxon>Bacillati</taxon>
        <taxon>Actinomycetota</taxon>
        <taxon>Actinomycetes</taxon>
        <taxon>Propionibacteriales</taxon>
        <taxon>Kribbellaceae</taxon>
        <taxon>Kribbella</taxon>
    </lineage>
</organism>
<keyword evidence="2" id="KW-1185">Reference proteome</keyword>